<gene>
    <name evidence="2" type="ORF">WL88_28830</name>
</gene>
<proteinExistence type="predicted"/>
<reference evidence="2 3" key="1">
    <citation type="submission" date="2015-11" db="EMBL/GenBank/DDBJ databases">
        <title>Expanding the genomic diversity of Burkholderia species for the development of highly accurate diagnostics.</title>
        <authorList>
            <person name="Sahl J."/>
            <person name="Keim P."/>
            <person name="Wagner D."/>
        </authorList>
    </citation>
    <scope>NUCLEOTIDE SEQUENCE [LARGE SCALE GENOMIC DNA]</scope>
    <source>
        <strain evidence="2 3">MSMB378WGS</strain>
    </source>
</reference>
<accession>A0AAW3P886</accession>
<comment type="caution">
    <text evidence="2">The sequence shown here is derived from an EMBL/GenBank/DDBJ whole genome shotgun (WGS) entry which is preliminary data.</text>
</comment>
<evidence type="ECO:0000313" key="2">
    <source>
        <dbReference type="EMBL" id="KWF45090.1"/>
    </source>
</evidence>
<dbReference type="AlphaFoldDB" id="A0AAW3P886"/>
<keyword evidence="2" id="KW-0489">Methyltransferase</keyword>
<dbReference type="Pfam" id="PF13649">
    <property type="entry name" value="Methyltransf_25"/>
    <property type="match status" value="1"/>
</dbReference>
<dbReference type="InterPro" id="IPR029063">
    <property type="entry name" value="SAM-dependent_MTases_sf"/>
</dbReference>
<dbReference type="GO" id="GO:0032259">
    <property type="term" value="P:methylation"/>
    <property type="evidence" value="ECO:0007669"/>
    <property type="project" value="UniProtKB-KW"/>
</dbReference>
<dbReference type="RefSeq" id="WP_060188455.1">
    <property type="nucleotide sequence ID" value="NZ_LPJS01000011.1"/>
</dbReference>
<dbReference type="EMBL" id="LPJV01000062">
    <property type="protein sequence ID" value="KWF45090.1"/>
    <property type="molecule type" value="Genomic_DNA"/>
</dbReference>
<dbReference type="GO" id="GO:0008168">
    <property type="term" value="F:methyltransferase activity"/>
    <property type="evidence" value="ECO:0007669"/>
    <property type="project" value="UniProtKB-KW"/>
</dbReference>
<dbReference type="InterPro" id="IPR041698">
    <property type="entry name" value="Methyltransf_25"/>
</dbReference>
<keyword evidence="2" id="KW-0808">Transferase</keyword>
<evidence type="ECO:0000313" key="3">
    <source>
        <dbReference type="Proteomes" id="UP000063236"/>
    </source>
</evidence>
<sequence length="256" mass="28627">MNAENSRNTGRIRNQRVPIDYEETCRFFKGRAASGKDKIVQVLYQDQNPALAHARAETEFDTLSRIVAFEGRDVLDIGCGNGRLAERLIDRVSYYFGFDLVSEFVETATASLAARGVCSSRYKFTAAPCNAEVIDTLTSTRQFDVFLMSGVSIYLNDDDFSGSLKSIATAMASGSVLYLRDPIETQDGRLTLKNFVSRELATEYSVIYRGPEDYLDIIKKAFDRSFHIGALTPMYQDATLAGNFSTQQQYILITKT</sequence>
<name>A0AAW3P886_9BURK</name>
<dbReference type="Proteomes" id="UP000063236">
    <property type="component" value="Unassembled WGS sequence"/>
</dbReference>
<evidence type="ECO:0000259" key="1">
    <source>
        <dbReference type="Pfam" id="PF13649"/>
    </source>
</evidence>
<organism evidence="2 3">
    <name type="scientific">Burkholderia diffusa</name>
    <dbReference type="NCBI Taxonomy" id="488732"/>
    <lineage>
        <taxon>Bacteria</taxon>
        <taxon>Pseudomonadati</taxon>
        <taxon>Pseudomonadota</taxon>
        <taxon>Betaproteobacteria</taxon>
        <taxon>Burkholderiales</taxon>
        <taxon>Burkholderiaceae</taxon>
        <taxon>Burkholderia</taxon>
        <taxon>Burkholderia cepacia complex</taxon>
    </lineage>
</organism>
<feature type="domain" description="Methyltransferase" evidence="1">
    <location>
        <begin position="74"/>
        <end position="173"/>
    </location>
</feature>
<dbReference type="SUPFAM" id="SSF53335">
    <property type="entry name" value="S-adenosyl-L-methionine-dependent methyltransferases"/>
    <property type="match status" value="1"/>
</dbReference>
<protein>
    <submittedName>
        <fullName evidence="2">SAM-dependent methyltransferase</fullName>
    </submittedName>
</protein>
<dbReference type="CDD" id="cd02440">
    <property type="entry name" value="AdoMet_MTases"/>
    <property type="match status" value="1"/>
</dbReference>
<dbReference type="Gene3D" id="3.40.50.150">
    <property type="entry name" value="Vaccinia Virus protein VP39"/>
    <property type="match status" value="1"/>
</dbReference>